<dbReference type="RefSeq" id="WP_085052183.1">
    <property type="nucleotide sequence ID" value="NZ_LNQR01000057.1"/>
</dbReference>
<dbReference type="GO" id="GO:0008730">
    <property type="term" value="F:L(+)-tartrate dehydratase activity"/>
    <property type="evidence" value="ECO:0007669"/>
    <property type="project" value="UniProtKB-EC"/>
</dbReference>
<dbReference type="Pfam" id="PF05681">
    <property type="entry name" value="Fumerase"/>
    <property type="match status" value="1"/>
</dbReference>
<keyword evidence="2" id="KW-0004">4Fe-4S</keyword>
<dbReference type="PANTHER" id="PTHR43351:SF2">
    <property type="entry name" value="L(+)-TARTRATE DEHYDRATASE SUBUNIT BETA-RELATED"/>
    <property type="match status" value="1"/>
</dbReference>
<protein>
    <submittedName>
        <fullName evidence="8">Fumarate hydratase</fullName>
        <ecNumber evidence="8">4.2.1.32</ecNumber>
    </submittedName>
</protein>
<name>A0ABR5SGY0_9BACT</name>
<evidence type="ECO:0000256" key="4">
    <source>
        <dbReference type="ARBA" id="ARBA00023004"/>
    </source>
</evidence>
<evidence type="ECO:0000313" key="9">
    <source>
        <dbReference type="Proteomes" id="UP000060487"/>
    </source>
</evidence>
<evidence type="ECO:0000256" key="3">
    <source>
        <dbReference type="ARBA" id="ARBA00022723"/>
    </source>
</evidence>
<comment type="similarity">
    <text evidence="1">Belongs to the class-I fumarase family.</text>
</comment>
<keyword evidence="9" id="KW-1185">Reference proteome</keyword>
<dbReference type="EC" id="4.2.1.32" evidence="8"/>
<keyword evidence="3" id="KW-0479">Metal-binding</keyword>
<sequence length="293" mass="31505">MLKLLDGIVELYKKVASSVPPDVEKAVVRACEAEPQDSAGRGTLTALIDNIRTARASKKPVCLDTGIPVFWIKIPRGLSQKEIGDIVIEGTAAADKKIGFHSTEVKESLMGSAAISSEGYPIVNFEEYEGASLIIDLLLNGADCENAGRLFTLAADGLTDRGVIQPRGYDAIAGCIEEAVGAAAAEVKVCFPLIAGVGVGSAREQVTALSKRQLMRKLNDAGPEEKNEEKNREFDREFESKVMMKINGTANNHGLKTTLFGVKMAAAPIHPASFFVDVTISCWALRRGRLIWS</sequence>
<dbReference type="Proteomes" id="UP000060487">
    <property type="component" value="Unassembled WGS sequence"/>
</dbReference>
<reference evidence="8 9" key="1">
    <citation type="submission" date="2015-11" db="EMBL/GenBank/DDBJ databases">
        <authorList>
            <person name="Lin W."/>
        </authorList>
    </citation>
    <scope>NUCLEOTIDE SEQUENCE [LARGE SCALE GENOMIC DNA]</scope>
    <source>
        <strain evidence="8 9">HCH-1</strain>
    </source>
</reference>
<comment type="caution">
    <text evidence="8">The sequence shown here is derived from an EMBL/GenBank/DDBJ whole genome shotgun (WGS) entry which is preliminary data.</text>
</comment>
<dbReference type="EMBL" id="LNQR01000057">
    <property type="protein sequence ID" value="KWT86074.1"/>
    <property type="molecule type" value="Genomic_DNA"/>
</dbReference>
<dbReference type="NCBIfam" id="TIGR00722">
    <property type="entry name" value="ttdA_fumA_fumB"/>
    <property type="match status" value="1"/>
</dbReference>
<proteinExistence type="inferred from homology"/>
<keyword evidence="5" id="KW-0411">Iron-sulfur</keyword>
<keyword evidence="4" id="KW-0408">Iron</keyword>
<evidence type="ECO:0000256" key="2">
    <source>
        <dbReference type="ARBA" id="ARBA00022485"/>
    </source>
</evidence>
<evidence type="ECO:0000256" key="5">
    <source>
        <dbReference type="ARBA" id="ARBA00023014"/>
    </source>
</evidence>
<keyword evidence="6 8" id="KW-0456">Lyase</keyword>
<evidence type="ECO:0000256" key="1">
    <source>
        <dbReference type="ARBA" id="ARBA00008876"/>
    </source>
</evidence>
<evidence type="ECO:0000313" key="8">
    <source>
        <dbReference type="EMBL" id="KWT86074.1"/>
    </source>
</evidence>
<accession>A0ABR5SGY0</accession>
<dbReference type="InterPro" id="IPR004646">
    <property type="entry name" value="Fe-S_hydro-lyase_TtdA-typ_cat"/>
</dbReference>
<feature type="domain" description="Fe-S hydro-lyase tartrate dehydratase alpha-type catalytic" evidence="7">
    <location>
        <begin position="8"/>
        <end position="288"/>
    </location>
</feature>
<evidence type="ECO:0000259" key="7">
    <source>
        <dbReference type="Pfam" id="PF05681"/>
    </source>
</evidence>
<gene>
    <name evidence="8" type="ORF">ASN18_1561</name>
</gene>
<dbReference type="PANTHER" id="PTHR43351">
    <property type="entry name" value="L(+)-TARTRATE DEHYDRATASE SUBUNIT BETA"/>
    <property type="match status" value="1"/>
</dbReference>
<evidence type="ECO:0000256" key="6">
    <source>
        <dbReference type="ARBA" id="ARBA00023239"/>
    </source>
</evidence>
<organism evidence="8 9">
    <name type="scientific">Candidatus Magnetominusculus xianensis</name>
    <dbReference type="NCBI Taxonomy" id="1748249"/>
    <lineage>
        <taxon>Bacteria</taxon>
        <taxon>Pseudomonadati</taxon>
        <taxon>Nitrospirota</taxon>
        <taxon>Nitrospiria</taxon>
        <taxon>Nitrospirales</taxon>
        <taxon>Nitrospiraceae</taxon>
        <taxon>Candidatus Magnetominusculus</taxon>
    </lineage>
</organism>